<evidence type="ECO:0000313" key="2">
    <source>
        <dbReference type="WBParaSite" id="ES5_v2.g8457.t1"/>
    </source>
</evidence>
<reference evidence="2" key="1">
    <citation type="submission" date="2022-11" db="UniProtKB">
        <authorList>
            <consortium name="WormBaseParasite"/>
        </authorList>
    </citation>
    <scope>IDENTIFICATION</scope>
</reference>
<proteinExistence type="predicted"/>
<evidence type="ECO:0000313" key="1">
    <source>
        <dbReference type="Proteomes" id="UP000887579"/>
    </source>
</evidence>
<protein>
    <submittedName>
        <fullName evidence="2">Uncharacterized protein</fullName>
    </submittedName>
</protein>
<dbReference type="Proteomes" id="UP000887579">
    <property type="component" value="Unplaced"/>
</dbReference>
<name>A0AC34GUE3_9BILA</name>
<accession>A0AC34GUE3</accession>
<sequence length="1385" mass="159643">MPPKRSRGRGRGAGKSVVTPRERIVTRNRGKPTPSVLKRRSVTPVKQRKRKRANPVNGKKARPWEDSDGETDHIKVEPIVASSEDEDETESINDEEYNAENAKVEDDQEEEEDEIDDSDISFDVAPEETILCPWIEEDNVPELVLPRPCHDLIISFNLLMDLIQVYETVTTFYRLIQLTPFIFEDFCAAMRTESQTKLIADIHIALLKALLRDDEEQLTLFAVTETSVSFQILGQLLEPATYGEVLRQYVESDSRFPKEIVEILRRNYPFVSISDRLKVLFWLCERLVESAMVKKEIKAEGKILNESYCRECAKPGDLLLCDGCEASYHMKCLALNDVPAGEWYCGVCRQQEVHGVTDCEISNVKNSMFRKSPIGYDRHGRVYWFLVRRIIVEDLAQNTVYVYSTIPAIYELISTLDASHYESQLCANIYRIIDKIAEQCDITLKMTHFRRDELGQKIVGNKELEQTYIDKDNIHRCMYLVYNIVTNLSVKNEVMEIDENTQDGIPNNLPQKLERKILKYLGFENGILTSTAWSFGVEQEHLVERRNEFVAALDYPPDIKALPLLEDYCRELNIAFRLSFSDGGYRKYDNIYDSNEYAKPTIQRLKDKDRKKYMSTRFSLDEPFLWAVTKGKNMFVDQNLFGRHIQITLRRIVERLPDELYHRLWKGHNKEVFVAKLTKATTPESLRECLLQFEACLRKPAFTNAWWSSLGHTSLIRQTHADREKRQFLDNQKKKEERELAIAEPSVVNDIVWVNTPRQKNICKNLWRMKNEQYRLNGKGALGGWMWISAQYTRDIVDAPEKPELGIDFQTPIQRLSKSASKKACRLDKIVKKLSCWREAQAEEAFLKSQPKCFSPSCGKSSSFVEKNCPTKCYAYSCPKRAAEQLNIESKNSDSSAIVKAFDPVRRRTFFAELQNKTAANTRGEGIPFPFPVPFHYTHPKTKRQSILILPKYTLKKLSKTGGVKSFHIHGFNRSQKSNYTVWPYLCHRPIFDNCWRYLTHHSKSLHSIALQLRILFASIRWSDLDADDFDEGESVVISHPEYDEKRTVVGHRENPPDGYYEQYKLRVELIALDDDGIPPHIEGDIELDKDKIDLSSIPISTPSSKSTRKSVRRKSKKLNDSALSLRGNVSRKFVERWIDGVQLKLFEIVAYWKRYNEKKPQIRILSKSTPSENKDLRNRFSSLQGQPAPRRSSPPSLATVIDSRKRIHEGVSPETPNKIVILDEPETTPRQPPRIITIDRRKQDLTGNYLHRIGPSSSNELRNVFPVTSSSSQNGTNVQRPIQIIRRSDGVRFPASVATNGTPISYVNMNMRPRQPLTAGPRFVTVYRSAGPAPYRDSYRPSHAVRRILVHPPGRQVFSHAVRPLLRPTQIHSNQSQNPNDFSQ</sequence>
<organism evidence="1 2">
    <name type="scientific">Panagrolaimus sp. ES5</name>
    <dbReference type="NCBI Taxonomy" id="591445"/>
    <lineage>
        <taxon>Eukaryota</taxon>
        <taxon>Metazoa</taxon>
        <taxon>Ecdysozoa</taxon>
        <taxon>Nematoda</taxon>
        <taxon>Chromadorea</taxon>
        <taxon>Rhabditida</taxon>
        <taxon>Tylenchina</taxon>
        <taxon>Panagrolaimomorpha</taxon>
        <taxon>Panagrolaimoidea</taxon>
        <taxon>Panagrolaimidae</taxon>
        <taxon>Panagrolaimus</taxon>
    </lineage>
</organism>
<dbReference type="WBParaSite" id="ES5_v2.g8457.t1">
    <property type="protein sequence ID" value="ES5_v2.g8457.t1"/>
    <property type="gene ID" value="ES5_v2.g8457"/>
</dbReference>